<keyword evidence="3" id="KW-1185">Reference proteome</keyword>
<dbReference type="AlphaFoldDB" id="A0A7D9L312"/>
<accession>A0A7D9L312</accession>
<proteinExistence type="predicted"/>
<feature type="non-terminal residue" evidence="2">
    <location>
        <position position="123"/>
    </location>
</feature>
<name>A0A7D9L312_PARCT</name>
<comment type="caution">
    <text evidence="2">The sequence shown here is derived from an EMBL/GenBank/DDBJ whole genome shotgun (WGS) entry which is preliminary data.</text>
</comment>
<sequence>MEQVQACDDSDQREGDQSDPQEFNISVSEAQGATQIGNKNKVIHNHNQQSTSTSQINVVNFNHCPTTYLVGGEQGLADNIIYYLQPPRTRPELNYDQQRDIHEGEQQYDGYLKPAGISVLNKA</sequence>
<evidence type="ECO:0000313" key="2">
    <source>
        <dbReference type="EMBL" id="CAB4024718.1"/>
    </source>
</evidence>
<dbReference type="EMBL" id="CACRXK020013196">
    <property type="protein sequence ID" value="CAB4024718.1"/>
    <property type="molecule type" value="Genomic_DNA"/>
</dbReference>
<gene>
    <name evidence="2" type="ORF">PACLA_8A066677</name>
</gene>
<feature type="region of interest" description="Disordered" evidence="1">
    <location>
        <begin position="1"/>
        <end position="24"/>
    </location>
</feature>
<organism evidence="2 3">
    <name type="scientific">Paramuricea clavata</name>
    <name type="common">Red gorgonian</name>
    <name type="synonym">Violescent sea-whip</name>
    <dbReference type="NCBI Taxonomy" id="317549"/>
    <lineage>
        <taxon>Eukaryota</taxon>
        <taxon>Metazoa</taxon>
        <taxon>Cnidaria</taxon>
        <taxon>Anthozoa</taxon>
        <taxon>Octocorallia</taxon>
        <taxon>Malacalcyonacea</taxon>
        <taxon>Plexauridae</taxon>
        <taxon>Paramuricea</taxon>
    </lineage>
</organism>
<dbReference type="Proteomes" id="UP001152795">
    <property type="component" value="Unassembled WGS sequence"/>
</dbReference>
<reference evidence="2" key="1">
    <citation type="submission" date="2020-04" db="EMBL/GenBank/DDBJ databases">
        <authorList>
            <person name="Alioto T."/>
            <person name="Alioto T."/>
            <person name="Gomez Garrido J."/>
        </authorList>
    </citation>
    <scope>NUCLEOTIDE SEQUENCE</scope>
    <source>
        <strain evidence="2">A484AB</strain>
    </source>
</reference>
<protein>
    <submittedName>
        <fullName evidence="2">Uncharacterized protein</fullName>
    </submittedName>
</protein>
<evidence type="ECO:0000256" key="1">
    <source>
        <dbReference type="SAM" id="MobiDB-lite"/>
    </source>
</evidence>
<evidence type="ECO:0000313" key="3">
    <source>
        <dbReference type="Proteomes" id="UP001152795"/>
    </source>
</evidence>